<proteinExistence type="predicted"/>
<dbReference type="AlphaFoldDB" id="A0A2X2JVR8"/>
<evidence type="ECO:0000313" key="2">
    <source>
        <dbReference type="Proteomes" id="UP000251241"/>
    </source>
</evidence>
<organism evidence="1 2">
    <name type="scientific">Sphingobacterium multivorum</name>
    <dbReference type="NCBI Taxonomy" id="28454"/>
    <lineage>
        <taxon>Bacteria</taxon>
        <taxon>Pseudomonadati</taxon>
        <taxon>Bacteroidota</taxon>
        <taxon>Sphingobacteriia</taxon>
        <taxon>Sphingobacteriales</taxon>
        <taxon>Sphingobacteriaceae</taxon>
        <taxon>Sphingobacterium</taxon>
    </lineage>
</organism>
<gene>
    <name evidence="1" type="ORF">NCTC11343_03888</name>
</gene>
<name>A0A2X2JVR8_SPHMU</name>
<evidence type="ECO:0000313" key="1">
    <source>
        <dbReference type="EMBL" id="SPZ91845.1"/>
    </source>
</evidence>
<sequence length="31" mass="3537">MIKDSDLFELENTFLGEGFELDGDDIITDED</sequence>
<reference evidence="1 2" key="1">
    <citation type="submission" date="2018-06" db="EMBL/GenBank/DDBJ databases">
        <authorList>
            <consortium name="Pathogen Informatics"/>
            <person name="Doyle S."/>
        </authorList>
    </citation>
    <scope>NUCLEOTIDE SEQUENCE [LARGE SCALE GENOMIC DNA]</scope>
    <source>
        <strain evidence="1 2">NCTC11343</strain>
    </source>
</reference>
<accession>A0A2X2JVR8</accession>
<protein>
    <submittedName>
        <fullName evidence="1">Uncharacterized protein</fullName>
    </submittedName>
</protein>
<dbReference type="EMBL" id="UAUU01000011">
    <property type="protein sequence ID" value="SPZ91845.1"/>
    <property type="molecule type" value="Genomic_DNA"/>
</dbReference>
<dbReference type="Proteomes" id="UP000251241">
    <property type="component" value="Unassembled WGS sequence"/>
</dbReference>